<evidence type="ECO:0000256" key="2">
    <source>
        <dbReference type="ARBA" id="ARBA00023015"/>
    </source>
</evidence>
<dbReference type="PANTHER" id="PTHR43133">
    <property type="entry name" value="RNA POLYMERASE ECF-TYPE SIGMA FACTO"/>
    <property type="match status" value="1"/>
</dbReference>
<dbReference type="InterPro" id="IPR013249">
    <property type="entry name" value="RNA_pol_sigma70_r4_t2"/>
</dbReference>
<dbReference type="InterPro" id="IPR007627">
    <property type="entry name" value="RNA_pol_sigma70_r2"/>
</dbReference>
<sequence length="170" mass="18650">MSSTASQAARLYVSEHGRLARLIQRIVRNRAVTEDLVHDSFVKLIDRLGAGTGISDKEAYLTRIAQNLAIDHRRREREHLSLDEAGLFELADARPSAETVLADRQALLCTLAVLAAMPPRTRRAFEMHRLGEATLAQIGVALGISTAHAGRLVMDGYRTLRDGLRAAGID</sequence>
<evidence type="ECO:0000313" key="8">
    <source>
        <dbReference type="Proteomes" id="UP001202867"/>
    </source>
</evidence>
<dbReference type="SUPFAM" id="SSF88946">
    <property type="entry name" value="Sigma2 domain of RNA polymerase sigma factors"/>
    <property type="match status" value="1"/>
</dbReference>
<dbReference type="SUPFAM" id="SSF88659">
    <property type="entry name" value="Sigma3 and sigma4 domains of RNA polymerase sigma factors"/>
    <property type="match status" value="1"/>
</dbReference>
<keyword evidence="3" id="KW-0731">Sigma factor</keyword>
<accession>A0ABT0DQK2</accession>
<dbReference type="Gene3D" id="1.10.10.10">
    <property type="entry name" value="Winged helix-like DNA-binding domain superfamily/Winged helix DNA-binding domain"/>
    <property type="match status" value="1"/>
</dbReference>
<comment type="similarity">
    <text evidence="1">Belongs to the sigma-70 factor family. ECF subfamily.</text>
</comment>
<keyword evidence="4" id="KW-0804">Transcription</keyword>
<feature type="domain" description="RNA polymerase sigma factor 70 region 4 type 2" evidence="6">
    <location>
        <begin position="109"/>
        <end position="147"/>
    </location>
</feature>
<organism evidence="7 8">
    <name type="scientific">Ancylobacter koreensis</name>
    <dbReference type="NCBI Taxonomy" id="266121"/>
    <lineage>
        <taxon>Bacteria</taxon>
        <taxon>Pseudomonadati</taxon>
        <taxon>Pseudomonadota</taxon>
        <taxon>Alphaproteobacteria</taxon>
        <taxon>Hyphomicrobiales</taxon>
        <taxon>Xanthobacteraceae</taxon>
        <taxon>Ancylobacter</taxon>
    </lineage>
</organism>
<keyword evidence="2" id="KW-0805">Transcription regulation</keyword>
<comment type="caution">
    <text evidence="7">The sequence shown here is derived from an EMBL/GenBank/DDBJ whole genome shotgun (WGS) entry which is preliminary data.</text>
</comment>
<dbReference type="EMBL" id="JALKCG010000007">
    <property type="protein sequence ID" value="MCK0209469.1"/>
    <property type="molecule type" value="Genomic_DNA"/>
</dbReference>
<proteinExistence type="inferred from homology"/>
<dbReference type="InterPro" id="IPR013324">
    <property type="entry name" value="RNA_pol_sigma_r3/r4-like"/>
</dbReference>
<evidence type="ECO:0000256" key="3">
    <source>
        <dbReference type="ARBA" id="ARBA00023082"/>
    </source>
</evidence>
<dbReference type="Proteomes" id="UP001202867">
    <property type="component" value="Unassembled WGS sequence"/>
</dbReference>
<evidence type="ECO:0000259" key="6">
    <source>
        <dbReference type="Pfam" id="PF08281"/>
    </source>
</evidence>
<protein>
    <submittedName>
        <fullName evidence="7">Sigma-70 family RNA polymerase sigma factor</fullName>
    </submittedName>
</protein>
<dbReference type="Gene3D" id="1.10.1740.10">
    <property type="match status" value="1"/>
</dbReference>
<feature type="domain" description="RNA polymerase sigma-70 region 2" evidence="5">
    <location>
        <begin position="11"/>
        <end position="77"/>
    </location>
</feature>
<keyword evidence="8" id="KW-1185">Reference proteome</keyword>
<dbReference type="PANTHER" id="PTHR43133:SF63">
    <property type="entry name" value="RNA POLYMERASE SIGMA FACTOR FECI-RELATED"/>
    <property type="match status" value="1"/>
</dbReference>
<evidence type="ECO:0000256" key="1">
    <source>
        <dbReference type="ARBA" id="ARBA00010641"/>
    </source>
</evidence>
<dbReference type="InterPro" id="IPR014284">
    <property type="entry name" value="RNA_pol_sigma-70_dom"/>
</dbReference>
<evidence type="ECO:0000259" key="5">
    <source>
        <dbReference type="Pfam" id="PF04542"/>
    </source>
</evidence>
<dbReference type="InterPro" id="IPR013325">
    <property type="entry name" value="RNA_pol_sigma_r2"/>
</dbReference>
<dbReference type="NCBIfam" id="TIGR02937">
    <property type="entry name" value="sigma70-ECF"/>
    <property type="match status" value="1"/>
</dbReference>
<evidence type="ECO:0000313" key="7">
    <source>
        <dbReference type="EMBL" id="MCK0209469.1"/>
    </source>
</evidence>
<reference evidence="8" key="1">
    <citation type="submission" date="2023-07" db="EMBL/GenBank/DDBJ databases">
        <title>Ancylobacter moscoviensis sp. nov., facultatively methylotrophic bacteria from activated sludge and the reclassification of Starkeya novella (Starkey 1934) Kelly et al. 2000 as Ancylobacter novellus comb. nov., Starkeya koreensis Im et al. 2006 as Ancylobacter koreensis comb.nov., Angulomicrobium tetraedrale Vasil'eva et al. 1986 as Ancylobacter tetraedralis comb. nov., Angulomicrobium amanitiforme Fritz et al. 2004 as Ancylobacter amanitiformis comb. nov. and Methylorhabdus multivorans Doronina et al. 1996 as Ancylobacter multivorans comb. nov. and emended description of the genus Ancylobacter.</title>
        <authorList>
            <person name="Doronina N."/>
            <person name="Chemodurova A."/>
            <person name="Grouzdev D."/>
            <person name="Koziaeva V."/>
            <person name="Shi W."/>
            <person name="Wu L."/>
            <person name="Kaparullina E."/>
        </authorList>
    </citation>
    <scope>NUCLEOTIDE SEQUENCE [LARGE SCALE GENOMIC DNA]</scope>
    <source>
        <strain evidence="8">Jip08</strain>
    </source>
</reference>
<dbReference type="InterPro" id="IPR039425">
    <property type="entry name" value="RNA_pol_sigma-70-like"/>
</dbReference>
<dbReference type="Pfam" id="PF08281">
    <property type="entry name" value="Sigma70_r4_2"/>
    <property type="match status" value="1"/>
</dbReference>
<evidence type="ECO:0000256" key="4">
    <source>
        <dbReference type="ARBA" id="ARBA00023163"/>
    </source>
</evidence>
<dbReference type="Pfam" id="PF04542">
    <property type="entry name" value="Sigma70_r2"/>
    <property type="match status" value="1"/>
</dbReference>
<gene>
    <name evidence="7" type="ORF">MWN33_15655</name>
</gene>
<dbReference type="InterPro" id="IPR036388">
    <property type="entry name" value="WH-like_DNA-bd_sf"/>
</dbReference>
<name>A0ABT0DQK2_9HYPH</name>
<dbReference type="RefSeq" id="WP_247201977.1">
    <property type="nucleotide sequence ID" value="NZ_JALKCG010000007.1"/>
</dbReference>